<evidence type="ECO:0000256" key="4">
    <source>
        <dbReference type="HAMAP-Rule" id="MF_00923"/>
    </source>
</evidence>
<dbReference type="PANTHER" id="PTHR34512">
    <property type="entry name" value="CELL SURFACE PROTEIN"/>
    <property type="match status" value="1"/>
</dbReference>
<dbReference type="RefSeq" id="WP_091814872.1">
    <property type="nucleotide sequence ID" value="NZ_FOCW01000001.1"/>
</dbReference>
<evidence type="ECO:0000256" key="3">
    <source>
        <dbReference type="ARBA" id="ARBA00023237"/>
    </source>
</evidence>
<dbReference type="Proteomes" id="UP000199531">
    <property type="component" value="Unassembled WGS sequence"/>
</dbReference>
<dbReference type="Pfam" id="PF13360">
    <property type="entry name" value="PQQ_2"/>
    <property type="match status" value="1"/>
</dbReference>
<dbReference type="InterPro" id="IPR017687">
    <property type="entry name" value="BamB"/>
</dbReference>
<keyword evidence="3 4" id="KW-0998">Cell outer membrane</keyword>
<comment type="subcellular location">
    <subcellularLocation>
        <location evidence="4">Cell outer membrane</location>
        <topology evidence="4">Lipid-anchor</topology>
    </subcellularLocation>
</comment>
<evidence type="ECO:0000259" key="6">
    <source>
        <dbReference type="Pfam" id="PF13360"/>
    </source>
</evidence>
<feature type="signal peptide" evidence="5">
    <location>
        <begin position="1"/>
        <end position="25"/>
    </location>
</feature>
<comment type="function">
    <text evidence="4">Part of the outer membrane protein assembly complex, which is involved in assembly and insertion of beta-barrel proteins into the outer membrane.</text>
</comment>
<comment type="similarity">
    <text evidence="4">Belongs to the BamB family.</text>
</comment>
<keyword evidence="4" id="KW-0449">Lipoprotein</keyword>
<feature type="chain" id="PRO_5011800503" description="Outer membrane protein assembly factor BamB" evidence="5">
    <location>
        <begin position="26"/>
        <end position="382"/>
    </location>
</feature>
<dbReference type="SUPFAM" id="SSF50998">
    <property type="entry name" value="Quinoprotein alcohol dehydrogenase-like"/>
    <property type="match status" value="1"/>
</dbReference>
<keyword evidence="2 4" id="KW-0472">Membrane</keyword>
<evidence type="ECO:0000313" key="7">
    <source>
        <dbReference type="EMBL" id="SEN33213.1"/>
    </source>
</evidence>
<gene>
    <name evidence="4" type="primary">bamB</name>
    <name evidence="7" type="ORF">SAMN02745977_01121</name>
</gene>
<keyword evidence="4" id="KW-0564">Palmitate</keyword>
<dbReference type="HAMAP" id="MF_00923">
    <property type="entry name" value="OM_assembly_BamB"/>
    <property type="match status" value="1"/>
</dbReference>
<dbReference type="AlphaFoldDB" id="A0A1H8FND7"/>
<feature type="domain" description="Pyrrolo-quinoline quinone repeat" evidence="6">
    <location>
        <begin position="78"/>
        <end position="308"/>
    </location>
</feature>
<dbReference type="GO" id="GO:0051205">
    <property type="term" value="P:protein insertion into membrane"/>
    <property type="evidence" value="ECO:0007669"/>
    <property type="project" value="UniProtKB-UniRule"/>
</dbReference>
<evidence type="ECO:0000256" key="2">
    <source>
        <dbReference type="ARBA" id="ARBA00023136"/>
    </source>
</evidence>
<dbReference type="SMART" id="SM00564">
    <property type="entry name" value="PQQ"/>
    <property type="match status" value="3"/>
</dbReference>
<protein>
    <recommendedName>
        <fullName evidence="4">Outer membrane protein assembly factor BamB</fullName>
    </recommendedName>
</protein>
<evidence type="ECO:0000313" key="8">
    <source>
        <dbReference type="Proteomes" id="UP000199531"/>
    </source>
</evidence>
<dbReference type="PROSITE" id="PS51257">
    <property type="entry name" value="PROKAR_LIPOPROTEIN"/>
    <property type="match status" value="1"/>
</dbReference>
<proteinExistence type="inferred from homology"/>
<keyword evidence="8" id="KW-1185">Reference proteome</keyword>
<dbReference type="STRING" id="1121117.SAMN02745977_01121"/>
<dbReference type="PANTHER" id="PTHR34512:SF30">
    <property type="entry name" value="OUTER MEMBRANE PROTEIN ASSEMBLY FACTOR BAMB"/>
    <property type="match status" value="1"/>
</dbReference>
<accession>A0A1H8FND7</accession>
<evidence type="ECO:0000256" key="1">
    <source>
        <dbReference type="ARBA" id="ARBA00022729"/>
    </source>
</evidence>
<keyword evidence="1 4" id="KW-0732">Signal</keyword>
<comment type="subunit">
    <text evidence="4">Part of the Bam complex.</text>
</comment>
<sequence length="382" mass="38610">MMSRRSLKSSSGRWLLASCTVAALAACSGSKAPPPSPLQANPATVQTGVAWTQKLPAEVNFPLQVATVGNEIVVADSRGNVQAMQANSGAMLWQASVGKGISAGVGSDGTTAAVVTDRNELVALRAGKEQWRIPLDTRVYTAPLVAGGRVFVLGADRSVSAYDGGNGFRLWTQKARAADDGLVLRQGSLLTAAGGALLAGVSGRVVAFNPDNGTPLLQLNVASARGGTDVARMGDVLAPASREGGSLCTRTFQAGVSCASLAGGNTLWSQPSTGSTGISGDAQIVVGSDDSGNVVAWERASGNPAWANSTLRYRGLSAPLVAGNAVLVGDAQGYVHVLARQNGALANRVATDGAPIRVAPVLAGSSVIVVGSKGTVTAIQAR</sequence>
<dbReference type="GO" id="GO:0009279">
    <property type="term" value="C:cell outer membrane"/>
    <property type="evidence" value="ECO:0007669"/>
    <property type="project" value="UniProtKB-SubCell"/>
</dbReference>
<dbReference type="EMBL" id="FOCW01000001">
    <property type="protein sequence ID" value="SEN33213.1"/>
    <property type="molecule type" value="Genomic_DNA"/>
</dbReference>
<dbReference type="NCBIfam" id="TIGR03300">
    <property type="entry name" value="assembly_YfgL"/>
    <property type="match status" value="1"/>
</dbReference>
<dbReference type="OrthoDB" id="5173551at2"/>
<dbReference type="InterPro" id="IPR018391">
    <property type="entry name" value="PQQ_b-propeller_rpt"/>
</dbReference>
<dbReference type="Gene3D" id="2.130.10.10">
    <property type="entry name" value="YVTN repeat-like/Quinoprotein amine dehydrogenase"/>
    <property type="match status" value="1"/>
</dbReference>
<dbReference type="InterPro" id="IPR002372">
    <property type="entry name" value="PQQ_rpt_dom"/>
</dbReference>
<dbReference type="GO" id="GO:0043165">
    <property type="term" value="P:Gram-negative-bacterium-type cell outer membrane assembly"/>
    <property type="evidence" value="ECO:0007669"/>
    <property type="project" value="UniProtKB-UniRule"/>
</dbReference>
<dbReference type="InterPro" id="IPR011047">
    <property type="entry name" value="Quinoprotein_ADH-like_sf"/>
</dbReference>
<reference evidence="7 8" key="1">
    <citation type="submission" date="2016-10" db="EMBL/GenBank/DDBJ databases">
        <authorList>
            <person name="de Groot N.N."/>
        </authorList>
    </citation>
    <scope>NUCLEOTIDE SEQUENCE [LARGE SCALE GENOMIC DNA]</scope>
    <source>
        <strain evidence="7 8">DSM 15123</strain>
    </source>
</reference>
<dbReference type="InterPro" id="IPR015943">
    <property type="entry name" value="WD40/YVTN_repeat-like_dom_sf"/>
</dbReference>
<name>A0A1H8FND7_9BURK</name>
<evidence type="ECO:0000256" key="5">
    <source>
        <dbReference type="SAM" id="SignalP"/>
    </source>
</evidence>
<organism evidence="7 8">
    <name type="scientific">Brachymonas denitrificans DSM 15123</name>
    <dbReference type="NCBI Taxonomy" id="1121117"/>
    <lineage>
        <taxon>Bacteria</taxon>
        <taxon>Pseudomonadati</taxon>
        <taxon>Pseudomonadota</taxon>
        <taxon>Betaproteobacteria</taxon>
        <taxon>Burkholderiales</taxon>
        <taxon>Comamonadaceae</taxon>
        <taxon>Brachymonas</taxon>
    </lineage>
</organism>